<feature type="domain" description="ATP-dependent DNA ligase family profile" evidence="8">
    <location>
        <begin position="128"/>
        <end position="230"/>
    </location>
</feature>
<dbReference type="EMBL" id="JAQQXP010000001">
    <property type="protein sequence ID" value="MDC8829516.1"/>
    <property type="molecule type" value="Genomic_DNA"/>
</dbReference>
<dbReference type="CDD" id="cd08041">
    <property type="entry name" value="OBF_kDNA_ligase_like"/>
    <property type="match status" value="1"/>
</dbReference>
<dbReference type="Gene3D" id="2.40.50.140">
    <property type="entry name" value="Nucleic acid-binding proteins"/>
    <property type="match status" value="1"/>
</dbReference>
<evidence type="ECO:0000256" key="1">
    <source>
        <dbReference type="ARBA" id="ARBA00001968"/>
    </source>
</evidence>
<dbReference type="PROSITE" id="PS50160">
    <property type="entry name" value="DNA_LIGASE_A3"/>
    <property type="match status" value="1"/>
</dbReference>
<dbReference type="Pfam" id="PF14743">
    <property type="entry name" value="DNA_ligase_OB_2"/>
    <property type="match status" value="1"/>
</dbReference>
<dbReference type="InterPro" id="IPR029319">
    <property type="entry name" value="DNA_ligase_OB"/>
</dbReference>
<dbReference type="RefSeq" id="WP_273637919.1">
    <property type="nucleotide sequence ID" value="NZ_JAQQXP010000001.1"/>
</dbReference>
<comment type="cofactor">
    <cofactor evidence="1">
        <name>a divalent metal cation</name>
        <dbReference type="ChEBI" id="CHEBI:60240"/>
    </cofactor>
</comment>
<dbReference type="SUPFAM" id="SSF56091">
    <property type="entry name" value="DNA ligase/mRNA capping enzyme, catalytic domain"/>
    <property type="match status" value="1"/>
</dbReference>
<dbReference type="CDD" id="cd07896">
    <property type="entry name" value="Adenylation_kDNA_ligase_like"/>
    <property type="match status" value="1"/>
</dbReference>
<dbReference type="Proteomes" id="UP001218788">
    <property type="component" value="Unassembled WGS sequence"/>
</dbReference>
<dbReference type="GO" id="GO:0003910">
    <property type="term" value="F:DNA ligase (ATP) activity"/>
    <property type="evidence" value="ECO:0007669"/>
    <property type="project" value="UniProtKB-EC"/>
</dbReference>
<evidence type="ECO:0000256" key="3">
    <source>
        <dbReference type="ARBA" id="ARBA00022705"/>
    </source>
</evidence>
<dbReference type="PANTHER" id="PTHR47810:SF1">
    <property type="entry name" value="DNA LIGASE B"/>
    <property type="match status" value="1"/>
</dbReference>
<evidence type="ECO:0000256" key="5">
    <source>
        <dbReference type="ARBA" id="ARBA00023204"/>
    </source>
</evidence>
<keyword evidence="2 9" id="KW-0436">Ligase</keyword>
<evidence type="ECO:0000259" key="8">
    <source>
        <dbReference type="PROSITE" id="PS50160"/>
    </source>
</evidence>
<comment type="catalytic activity">
    <reaction evidence="6">
        <text>ATP + (deoxyribonucleotide)n-3'-hydroxyl + 5'-phospho-(deoxyribonucleotide)m = (deoxyribonucleotide)n+m + AMP + diphosphate.</text>
        <dbReference type="EC" id="6.5.1.1"/>
    </reaction>
</comment>
<dbReference type="InterPro" id="IPR050326">
    <property type="entry name" value="NAD_dep_DNA_ligaseB"/>
</dbReference>
<name>A0ABT5KXN5_9ALTE</name>
<feature type="signal peptide" evidence="7">
    <location>
        <begin position="1"/>
        <end position="19"/>
    </location>
</feature>
<sequence length="283" mass="31830">MHWQLLLALLVLWQPQAGATPHNIATGPVQLATRYDHDVNPAHYLISEKLDGIRARWTGRHLLTRNGNPIHAPAWFTDSWPDVAMDGELWTKRGDFERIASIVLSDTPDKRWQQVSMMLFDLPNSKAPFVRRVAAIKAIVEHANNPHLQMIPQFTLNSPQALEARLDAITAAGGEGLMLHHRQALYKDGRSNSLLKAKRFEDAEAKVIAYLPGKGKFSDMMGSLLVQTPDGREFKLGSGFSLRQRQRPPAIGSWITFKYYGLTQKGIPRFASFLHVRPAKDTP</sequence>
<evidence type="ECO:0000256" key="4">
    <source>
        <dbReference type="ARBA" id="ARBA00022763"/>
    </source>
</evidence>
<accession>A0ABT5KXN5</accession>
<dbReference type="PANTHER" id="PTHR47810">
    <property type="entry name" value="DNA LIGASE"/>
    <property type="match status" value="1"/>
</dbReference>
<keyword evidence="7" id="KW-0732">Signal</keyword>
<evidence type="ECO:0000256" key="7">
    <source>
        <dbReference type="SAM" id="SignalP"/>
    </source>
</evidence>
<keyword evidence="10" id="KW-1185">Reference proteome</keyword>
<evidence type="ECO:0000256" key="6">
    <source>
        <dbReference type="ARBA" id="ARBA00034003"/>
    </source>
</evidence>
<protein>
    <submittedName>
        <fullName evidence="9">DNA ligase</fullName>
        <ecNumber evidence="9">6.5.1.1</ecNumber>
    </submittedName>
</protein>
<feature type="chain" id="PRO_5047137575" evidence="7">
    <location>
        <begin position="20"/>
        <end position="283"/>
    </location>
</feature>
<dbReference type="NCBIfam" id="NF006592">
    <property type="entry name" value="PRK09125.1"/>
    <property type="match status" value="1"/>
</dbReference>
<dbReference type="SUPFAM" id="SSF50249">
    <property type="entry name" value="Nucleic acid-binding proteins"/>
    <property type="match status" value="1"/>
</dbReference>
<keyword evidence="5" id="KW-0234">DNA repair</keyword>
<evidence type="ECO:0000256" key="2">
    <source>
        <dbReference type="ARBA" id="ARBA00022598"/>
    </source>
</evidence>
<keyword evidence="4" id="KW-0227">DNA damage</keyword>
<keyword evidence="3" id="KW-0235">DNA replication</keyword>
<evidence type="ECO:0000313" key="9">
    <source>
        <dbReference type="EMBL" id="MDC8829516.1"/>
    </source>
</evidence>
<dbReference type="Gene3D" id="3.30.470.30">
    <property type="entry name" value="DNA ligase/mRNA capping enzyme"/>
    <property type="match status" value="1"/>
</dbReference>
<proteinExistence type="predicted"/>
<dbReference type="InterPro" id="IPR012340">
    <property type="entry name" value="NA-bd_OB-fold"/>
</dbReference>
<dbReference type="Gene3D" id="3.30.1490.70">
    <property type="match status" value="1"/>
</dbReference>
<evidence type="ECO:0000313" key="10">
    <source>
        <dbReference type="Proteomes" id="UP001218788"/>
    </source>
</evidence>
<comment type="caution">
    <text evidence="9">The sequence shown here is derived from an EMBL/GenBank/DDBJ whole genome shotgun (WGS) entry which is preliminary data.</text>
</comment>
<dbReference type="EC" id="6.5.1.1" evidence="9"/>
<gene>
    <name evidence="9" type="ORF">OIK42_01950</name>
</gene>
<organism evidence="9 10">
    <name type="scientific">Alteromonas gilva</name>
    <dbReference type="NCBI Taxonomy" id="2987522"/>
    <lineage>
        <taxon>Bacteria</taxon>
        <taxon>Pseudomonadati</taxon>
        <taxon>Pseudomonadota</taxon>
        <taxon>Gammaproteobacteria</taxon>
        <taxon>Alteromonadales</taxon>
        <taxon>Alteromonadaceae</taxon>
        <taxon>Alteromonas/Salinimonas group</taxon>
        <taxon>Alteromonas</taxon>
    </lineage>
</organism>
<reference evidence="9 10" key="1">
    <citation type="submission" date="2022-10" db="EMBL/GenBank/DDBJ databases">
        <title>Alteromonas sp. chi3 Genome sequencing.</title>
        <authorList>
            <person name="Park S."/>
        </authorList>
    </citation>
    <scope>NUCLEOTIDE SEQUENCE [LARGE SCALE GENOMIC DNA]</scope>
    <source>
        <strain evidence="10">chi3</strain>
    </source>
</reference>
<dbReference type="InterPro" id="IPR012310">
    <property type="entry name" value="DNA_ligase_ATP-dep_cent"/>
</dbReference>
<dbReference type="Pfam" id="PF01068">
    <property type="entry name" value="DNA_ligase_A_M"/>
    <property type="match status" value="1"/>
</dbReference>